<comment type="caution">
    <text evidence="1">The sequence shown here is derived from an EMBL/GenBank/DDBJ whole genome shotgun (WGS) entry which is preliminary data.</text>
</comment>
<evidence type="ECO:0000313" key="1">
    <source>
        <dbReference type="EMBL" id="KAI3377245.1"/>
    </source>
</evidence>
<gene>
    <name evidence="1" type="ORF">L3Q82_008478</name>
</gene>
<dbReference type="EMBL" id="CM041531">
    <property type="protein sequence ID" value="KAI3377245.1"/>
    <property type="molecule type" value="Genomic_DNA"/>
</dbReference>
<protein>
    <submittedName>
        <fullName evidence="1">Uncharacterized protein</fullName>
    </submittedName>
</protein>
<organism evidence="1 2">
    <name type="scientific">Scortum barcoo</name>
    <name type="common">barcoo grunter</name>
    <dbReference type="NCBI Taxonomy" id="214431"/>
    <lineage>
        <taxon>Eukaryota</taxon>
        <taxon>Metazoa</taxon>
        <taxon>Chordata</taxon>
        <taxon>Craniata</taxon>
        <taxon>Vertebrata</taxon>
        <taxon>Euteleostomi</taxon>
        <taxon>Actinopterygii</taxon>
        <taxon>Neopterygii</taxon>
        <taxon>Teleostei</taxon>
        <taxon>Neoteleostei</taxon>
        <taxon>Acanthomorphata</taxon>
        <taxon>Eupercaria</taxon>
        <taxon>Centrarchiformes</taxon>
        <taxon>Terapontoidei</taxon>
        <taxon>Terapontidae</taxon>
        <taxon>Scortum</taxon>
    </lineage>
</organism>
<dbReference type="Proteomes" id="UP000831701">
    <property type="component" value="Chromosome 1"/>
</dbReference>
<reference evidence="1" key="1">
    <citation type="submission" date="2022-04" db="EMBL/GenBank/DDBJ databases">
        <title>Jade perch genome.</title>
        <authorList>
            <person name="Chao B."/>
        </authorList>
    </citation>
    <scope>NUCLEOTIDE SEQUENCE</scope>
    <source>
        <strain evidence="1">CB-2022</strain>
    </source>
</reference>
<evidence type="ECO:0000313" key="2">
    <source>
        <dbReference type="Proteomes" id="UP000831701"/>
    </source>
</evidence>
<proteinExistence type="predicted"/>
<accession>A0ACB8XBJ9</accession>
<sequence>MQSEGSLQGEVKLMRSDNGTNLVRAEGELRDALKELDVHIKDTLLKEGITWAFNPPQVPTMVAYGRDKSSQSEESSVLFCASKHWMKKVYRLCYTQGLGTSLKILFSERQIEALSTSSVQRPSFQLSRQEIVSLLNAFG</sequence>
<feature type="non-terminal residue" evidence="1">
    <location>
        <position position="139"/>
    </location>
</feature>
<name>A0ACB8XBJ9_9TELE</name>
<keyword evidence="2" id="KW-1185">Reference proteome</keyword>